<evidence type="ECO:0000256" key="1">
    <source>
        <dbReference type="ARBA" id="ARBA00008779"/>
    </source>
</evidence>
<dbReference type="InterPro" id="IPR017850">
    <property type="entry name" value="Alkaline_phosphatase_core_sf"/>
</dbReference>
<organism evidence="6 7">
    <name type="scientific">Neiella marina</name>
    <dbReference type="NCBI Taxonomy" id="508461"/>
    <lineage>
        <taxon>Bacteria</taxon>
        <taxon>Pseudomonadati</taxon>
        <taxon>Pseudomonadota</taxon>
        <taxon>Gammaproteobacteria</taxon>
        <taxon>Alteromonadales</taxon>
        <taxon>Echinimonadaceae</taxon>
        <taxon>Neiella</taxon>
    </lineage>
</organism>
<evidence type="ECO:0000256" key="2">
    <source>
        <dbReference type="ARBA" id="ARBA00022723"/>
    </source>
</evidence>
<dbReference type="Gene3D" id="3.30.1120.10">
    <property type="match status" value="1"/>
</dbReference>
<evidence type="ECO:0000256" key="4">
    <source>
        <dbReference type="ARBA" id="ARBA00022837"/>
    </source>
</evidence>
<dbReference type="EMBL" id="BMDX01000018">
    <property type="protein sequence ID" value="GGA85413.1"/>
    <property type="molecule type" value="Genomic_DNA"/>
</dbReference>
<feature type="domain" description="Sulfatase N-terminal" evidence="5">
    <location>
        <begin position="3"/>
        <end position="299"/>
    </location>
</feature>
<protein>
    <submittedName>
        <fullName evidence="6">Arylsulfatase</fullName>
    </submittedName>
</protein>
<dbReference type="GO" id="GO:0046872">
    <property type="term" value="F:metal ion binding"/>
    <property type="evidence" value="ECO:0007669"/>
    <property type="project" value="UniProtKB-KW"/>
</dbReference>
<evidence type="ECO:0000313" key="6">
    <source>
        <dbReference type="EMBL" id="GGA85413.1"/>
    </source>
</evidence>
<comment type="caution">
    <text evidence="6">The sequence shown here is derived from an EMBL/GenBank/DDBJ whole genome shotgun (WGS) entry which is preliminary data.</text>
</comment>
<evidence type="ECO:0000313" key="7">
    <source>
        <dbReference type="Proteomes" id="UP000619743"/>
    </source>
</evidence>
<dbReference type="Pfam" id="PF00884">
    <property type="entry name" value="Sulfatase"/>
    <property type="match status" value="1"/>
</dbReference>
<keyword evidence="3" id="KW-0378">Hydrolase</keyword>
<dbReference type="Gene3D" id="3.40.720.10">
    <property type="entry name" value="Alkaline Phosphatase, subunit A"/>
    <property type="match status" value="1"/>
</dbReference>
<dbReference type="InterPro" id="IPR000917">
    <property type="entry name" value="Sulfatase_N"/>
</dbReference>
<dbReference type="PROSITE" id="PS00523">
    <property type="entry name" value="SULFATASE_1"/>
    <property type="match status" value="1"/>
</dbReference>
<sequence>MKTPNLDQLAKQGMRFDQAYVSAAVCGPSRAGLLTGRYQQRFGFEENNINAEGYMSQHGLTGSDMGLPLNQKTIANYLQERGYKTAIFGKWHQGDADRFHPNKRGFDYFYGFRGGARSYYELTAEEADALPQNRLEENFKNFSEPKAYLTDVLADGAIEYMEQNGNQPFFIYLSFNAVHAPMQAEPDDLAQFPNLTGKRKTLAAMNLSMDRAIGRVLTRLDELGLGDNTLVIFTNDNGGPSDQNASDNYPLSGTKASHLEGGIRVPFLMRWPGVTKAATVYEYPVSTLDLLPTFLNAAGGNANELTDLDGDDLKPFVTGAKQSRPHQKLYWKKENRAAIRDGDWKLLRFPDRPAELYNLEKDQAEKHDLAASHPQKVRALYKALFQWETTLARPAWQLQRKYEASAMERINKYQNNQSHN</sequence>
<reference evidence="7" key="1">
    <citation type="journal article" date="2019" name="Int. J. Syst. Evol. Microbiol.">
        <title>The Global Catalogue of Microorganisms (GCM) 10K type strain sequencing project: providing services to taxonomists for standard genome sequencing and annotation.</title>
        <authorList>
            <consortium name="The Broad Institute Genomics Platform"/>
            <consortium name="The Broad Institute Genome Sequencing Center for Infectious Disease"/>
            <person name="Wu L."/>
            <person name="Ma J."/>
        </authorList>
    </citation>
    <scope>NUCLEOTIDE SEQUENCE [LARGE SCALE GENOMIC DNA]</scope>
    <source>
        <strain evidence="7">CGMCC 1.10130</strain>
    </source>
</reference>
<dbReference type="InterPro" id="IPR024607">
    <property type="entry name" value="Sulfatase_CS"/>
</dbReference>
<keyword evidence="7" id="KW-1185">Reference proteome</keyword>
<dbReference type="PANTHER" id="PTHR42693:SF53">
    <property type="entry name" value="ENDO-4-O-SULFATASE"/>
    <property type="match status" value="1"/>
</dbReference>
<keyword evidence="4" id="KW-0106">Calcium</keyword>
<dbReference type="SUPFAM" id="SSF53649">
    <property type="entry name" value="Alkaline phosphatase-like"/>
    <property type="match status" value="1"/>
</dbReference>
<dbReference type="InterPro" id="IPR050738">
    <property type="entry name" value="Sulfatase"/>
</dbReference>
<name>A0A8J2XR41_9GAMM</name>
<comment type="similarity">
    <text evidence="1">Belongs to the sulfatase family.</text>
</comment>
<dbReference type="GO" id="GO:0004065">
    <property type="term" value="F:arylsulfatase activity"/>
    <property type="evidence" value="ECO:0007669"/>
    <property type="project" value="TreeGrafter"/>
</dbReference>
<gene>
    <name evidence="6" type="ORF">GCM10011369_29290</name>
</gene>
<evidence type="ECO:0000256" key="3">
    <source>
        <dbReference type="ARBA" id="ARBA00022801"/>
    </source>
</evidence>
<dbReference type="Proteomes" id="UP000619743">
    <property type="component" value="Unassembled WGS sequence"/>
</dbReference>
<keyword evidence="2" id="KW-0479">Metal-binding</keyword>
<dbReference type="AlphaFoldDB" id="A0A8J2XR41"/>
<evidence type="ECO:0000259" key="5">
    <source>
        <dbReference type="Pfam" id="PF00884"/>
    </source>
</evidence>
<dbReference type="PANTHER" id="PTHR42693">
    <property type="entry name" value="ARYLSULFATASE FAMILY MEMBER"/>
    <property type="match status" value="1"/>
</dbReference>
<proteinExistence type="inferred from homology"/>
<accession>A0A8J2XR41</accession>